<accession>A0A5B9QQ24</accession>
<feature type="domain" description="RNase H type-1" evidence="2">
    <location>
        <begin position="74"/>
        <end position="172"/>
    </location>
</feature>
<keyword evidence="4" id="KW-1185">Reference proteome</keyword>
<evidence type="ECO:0000256" key="1">
    <source>
        <dbReference type="SAM" id="MobiDB-lite"/>
    </source>
</evidence>
<dbReference type="Pfam" id="PF00075">
    <property type="entry name" value="RNase_H"/>
    <property type="match status" value="1"/>
</dbReference>
<dbReference type="InterPro" id="IPR036397">
    <property type="entry name" value="RNaseH_sf"/>
</dbReference>
<dbReference type="InterPro" id="IPR002156">
    <property type="entry name" value="RNaseH_domain"/>
</dbReference>
<evidence type="ECO:0000259" key="2">
    <source>
        <dbReference type="Pfam" id="PF00075"/>
    </source>
</evidence>
<evidence type="ECO:0000313" key="4">
    <source>
        <dbReference type="Proteomes" id="UP000325286"/>
    </source>
</evidence>
<organism evidence="3 4">
    <name type="scientific">Roseimaritima ulvae</name>
    <dbReference type="NCBI Taxonomy" id="980254"/>
    <lineage>
        <taxon>Bacteria</taxon>
        <taxon>Pseudomonadati</taxon>
        <taxon>Planctomycetota</taxon>
        <taxon>Planctomycetia</taxon>
        <taxon>Pirellulales</taxon>
        <taxon>Pirellulaceae</taxon>
        <taxon>Roseimaritima</taxon>
    </lineage>
</organism>
<dbReference type="GO" id="GO:0004523">
    <property type="term" value="F:RNA-DNA hybrid ribonuclease activity"/>
    <property type="evidence" value="ECO:0007669"/>
    <property type="project" value="UniProtKB-EC"/>
</dbReference>
<dbReference type="InterPro" id="IPR012337">
    <property type="entry name" value="RNaseH-like_sf"/>
</dbReference>
<dbReference type="KEGG" id="rul:UC8_30920"/>
<dbReference type="SUPFAM" id="SSF53098">
    <property type="entry name" value="Ribonuclease H-like"/>
    <property type="match status" value="1"/>
</dbReference>
<feature type="region of interest" description="Disordered" evidence="1">
    <location>
        <begin position="1"/>
        <end position="25"/>
    </location>
</feature>
<dbReference type="Gene3D" id="3.30.420.10">
    <property type="entry name" value="Ribonuclease H-like superfamily/Ribonuclease H"/>
    <property type="match status" value="1"/>
</dbReference>
<dbReference type="EMBL" id="CP042914">
    <property type="protein sequence ID" value="QEG41074.1"/>
    <property type="molecule type" value="Genomic_DNA"/>
</dbReference>
<feature type="compositionally biased region" description="Basic and acidic residues" evidence="1">
    <location>
        <begin position="1"/>
        <end position="14"/>
    </location>
</feature>
<proteinExistence type="predicted"/>
<protein>
    <submittedName>
        <fullName evidence="3">Ribonuclease HI</fullName>
        <ecNumber evidence="3">3.1.26.4</ecNumber>
    </submittedName>
</protein>
<dbReference type="AlphaFoldDB" id="A0A5B9QQ24"/>
<dbReference type="GO" id="GO:0003676">
    <property type="term" value="F:nucleic acid binding"/>
    <property type="evidence" value="ECO:0007669"/>
    <property type="project" value="InterPro"/>
</dbReference>
<feature type="region of interest" description="Disordered" evidence="1">
    <location>
        <begin position="168"/>
        <end position="187"/>
    </location>
</feature>
<reference evidence="3 4" key="1">
    <citation type="submission" date="2019-08" db="EMBL/GenBank/DDBJ databases">
        <title>Deep-cultivation of Planctomycetes and their phenomic and genomic characterization uncovers novel biology.</title>
        <authorList>
            <person name="Wiegand S."/>
            <person name="Jogler M."/>
            <person name="Boedeker C."/>
            <person name="Pinto D."/>
            <person name="Vollmers J."/>
            <person name="Rivas-Marin E."/>
            <person name="Kohn T."/>
            <person name="Peeters S.H."/>
            <person name="Heuer A."/>
            <person name="Rast P."/>
            <person name="Oberbeckmann S."/>
            <person name="Bunk B."/>
            <person name="Jeske O."/>
            <person name="Meyerdierks A."/>
            <person name="Storesund J.E."/>
            <person name="Kallscheuer N."/>
            <person name="Luecker S."/>
            <person name="Lage O.M."/>
            <person name="Pohl T."/>
            <person name="Merkel B.J."/>
            <person name="Hornburger P."/>
            <person name="Mueller R.-W."/>
            <person name="Bruemmer F."/>
            <person name="Labrenz M."/>
            <person name="Spormann A.M."/>
            <person name="Op den Camp H."/>
            <person name="Overmann J."/>
            <person name="Amann R."/>
            <person name="Jetten M.S.M."/>
            <person name="Mascher T."/>
            <person name="Medema M.H."/>
            <person name="Devos D.P."/>
            <person name="Kaster A.-K."/>
            <person name="Ovreas L."/>
            <person name="Rohde M."/>
            <person name="Galperin M.Y."/>
            <person name="Jogler C."/>
        </authorList>
    </citation>
    <scope>NUCLEOTIDE SEQUENCE [LARGE SCALE GENOMIC DNA]</scope>
    <source>
        <strain evidence="3 4">UC8</strain>
    </source>
</reference>
<sequence>MVAFRHFSETDSDPHTPCSDSSRISESLVNEEPQTLSEYLLVCEAIPASDTVGSWRFSLETAAGETLLDVREKEFGDPKRLALLAIVRGLEAIEGAASVTLISTSRYVIRGLRDSLHRWRENGFMWEHFGRTVAVENADLWRRVDRALQFHQVHACLVSATKVSGHGVSAENRPAAAPRPVSGSPPADRLRRWLLSQCGTQGPKRKYGPADLALA</sequence>
<evidence type="ECO:0000313" key="3">
    <source>
        <dbReference type="EMBL" id="QEG41074.1"/>
    </source>
</evidence>
<dbReference type="Proteomes" id="UP000325286">
    <property type="component" value="Chromosome"/>
</dbReference>
<dbReference type="EC" id="3.1.26.4" evidence="3"/>
<dbReference type="RefSeq" id="WP_068133826.1">
    <property type="nucleotide sequence ID" value="NZ_CP042914.1"/>
</dbReference>
<gene>
    <name evidence="3" type="primary">rnhA_1</name>
    <name evidence="3" type="ORF">UC8_30920</name>
</gene>
<name>A0A5B9QQ24_9BACT</name>
<keyword evidence="3" id="KW-0378">Hydrolase</keyword>